<dbReference type="Proteomes" id="UP000033101">
    <property type="component" value="Chromosome"/>
</dbReference>
<evidence type="ECO:0000313" key="1">
    <source>
        <dbReference type="EMBL" id="AKB78258.1"/>
    </source>
</evidence>
<organism evidence="1 2">
    <name type="scientific">Methanosarcina horonobensis HB-1 = JCM 15518</name>
    <dbReference type="NCBI Taxonomy" id="1434110"/>
    <lineage>
        <taxon>Archaea</taxon>
        <taxon>Methanobacteriati</taxon>
        <taxon>Methanobacteriota</taxon>
        <taxon>Stenosarchaea group</taxon>
        <taxon>Methanomicrobia</taxon>
        <taxon>Methanosarcinales</taxon>
        <taxon>Methanosarcinaceae</taxon>
        <taxon>Methanosarcina</taxon>
    </lineage>
</organism>
<dbReference type="InterPro" id="IPR021866">
    <property type="entry name" value="SpoIIAA-like"/>
</dbReference>
<dbReference type="AlphaFoldDB" id="A0A0E3SFI9"/>
<dbReference type="GeneID" id="24830996"/>
<dbReference type="RefSeq" id="WP_048139175.1">
    <property type="nucleotide sequence ID" value="NZ_BBCW01000059.1"/>
</dbReference>
<dbReference type="KEGG" id="mhor:MSHOH_1775"/>
<evidence type="ECO:0000313" key="2">
    <source>
        <dbReference type="Proteomes" id="UP000033101"/>
    </source>
</evidence>
<dbReference type="OrthoDB" id="132342at2157"/>
<dbReference type="PATRIC" id="fig|1434110.4.peg.2252"/>
<protein>
    <submittedName>
        <fullName evidence="1">Amidases related to nicotinamidase</fullName>
    </submittedName>
</protein>
<reference evidence="1 2" key="1">
    <citation type="submission" date="2014-07" db="EMBL/GenBank/DDBJ databases">
        <title>Methanogenic archaea and the global carbon cycle.</title>
        <authorList>
            <person name="Henriksen J.R."/>
            <person name="Luke J."/>
            <person name="Reinhart S."/>
            <person name="Benedict M.N."/>
            <person name="Youngblut N.D."/>
            <person name="Metcalf M.E."/>
            <person name="Whitaker R.J."/>
            <person name="Metcalf W.W."/>
        </authorList>
    </citation>
    <scope>NUCLEOTIDE SEQUENCE [LARGE SCALE GENOMIC DNA]</scope>
    <source>
        <strain evidence="1 2">HB-1</strain>
    </source>
</reference>
<dbReference type="SUPFAM" id="SSF52091">
    <property type="entry name" value="SpoIIaa-like"/>
    <property type="match status" value="1"/>
</dbReference>
<keyword evidence="2" id="KW-1185">Reference proteome</keyword>
<dbReference type="EMBL" id="CP009516">
    <property type="protein sequence ID" value="AKB78258.1"/>
    <property type="molecule type" value="Genomic_DNA"/>
</dbReference>
<dbReference type="InterPro" id="IPR038396">
    <property type="entry name" value="SpoIIAA-like_sf"/>
</dbReference>
<proteinExistence type="predicted"/>
<dbReference type="Gene3D" id="3.40.50.10600">
    <property type="entry name" value="SpoIIaa-like domains"/>
    <property type="match status" value="1"/>
</dbReference>
<name>A0A0E3SFI9_9EURY</name>
<accession>A0A0E3SFI9</accession>
<sequence>MIEIIPGLPDNVLAVTVSGILTGEDYEKVLVPAIEDKVQKYGKIRILYQLGEKFEGFTDEAMLEDTKFGIRHFTSFEKIALVSNVDWIVNAVKVFKFIIPGSVRTYRNEELSEAKAWISE</sequence>
<dbReference type="Pfam" id="PF11964">
    <property type="entry name" value="SpoIIAA-like"/>
    <property type="match status" value="1"/>
</dbReference>
<dbReference type="HOGENOM" id="CLU_137390_1_1_2"/>
<gene>
    <name evidence="1" type="ORF">MSHOH_1775</name>
</gene>
<dbReference type="InterPro" id="IPR036513">
    <property type="entry name" value="STAS_dom_sf"/>
</dbReference>